<dbReference type="InterPro" id="IPR001810">
    <property type="entry name" value="F-box_dom"/>
</dbReference>
<dbReference type="PANTHER" id="PTHR42057">
    <property type="entry name" value="F-BOX DOMAIN PROTEIN (AFU_ORTHOLOGUE AFUA_4G00200)"/>
    <property type="match status" value="1"/>
</dbReference>
<dbReference type="PANTHER" id="PTHR42057:SF2">
    <property type="entry name" value="F-BOX DOMAIN PROTEIN (AFU_ORTHOLOGUE AFUA_4G00200)-RELATED"/>
    <property type="match status" value="1"/>
</dbReference>
<feature type="domain" description="F-box" evidence="1">
    <location>
        <begin position="11"/>
        <end position="60"/>
    </location>
</feature>
<protein>
    <recommendedName>
        <fullName evidence="1">F-box domain-containing protein</fullName>
    </recommendedName>
</protein>
<dbReference type="AlphaFoldDB" id="A0A2L2THR8"/>
<evidence type="ECO:0000259" key="1">
    <source>
        <dbReference type="PROSITE" id="PS50181"/>
    </source>
</evidence>
<dbReference type="Pfam" id="PF12937">
    <property type="entry name" value="F-box-like"/>
    <property type="match status" value="1"/>
</dbReference>
<dbReference type="Proteomes" id="UP000245910">
    <property type="component" value="Chromosome IIII"/>
</dbReference>
<proteinExistence type="predicted"/>
<dbReference type="SUPFAM" id="SSF81383">
    <property type="entry name" value="F-box domain"/>
    <property type="match status" value="1"/>
</dbReference>
<evidence type="ECO:0000313" key="2">
    <source>
        <dbReference type="EMBL" id="CEI41894.1"/>
    </source>
</evidence>
<dbReference type="InterPro" id="IPR036047">
    <property type="entry name" value="F-box-like_dom_sf"/>
</dbReference>
<dbReference type="OrthoDB" id="3140657at2759"/>
<dbReference type="SMART" id="SM00256">
    <property type="entry name" value="FBOX"/>
    <property type="match status" value="1"/>
</dbReference>
<keyword evidence="3" id="KW-1185">Reference proteome</keyword>
<dbReference type="CDD" id="cd09917">
    <property type="entry name" value="F-box_SF"/>
    <property type="match status" value="1"/>
</dbReference>
<dbReference type="EMBL" id="LN649232">
    <property type="protein sequence ID" value="CEI41894.1"/>
    <property type="molecule type" value="Genomic_DNA"/>
</dbReference>
<dbReference type="PROSITE" id="PS50181">
    <property type="entry name" value="FBOX"/>
    <property type="match status" value="1"/>
</dbReference>
<name>A0A2L2THR8_9HYPO</name>
<reference evidence="3" key="1">
    <citation type="submission" date="2014-10" db="EMBL/GenBank/DDBJ databases">
        <authorList>
            <person name="King R."/>
        </authorList>
    </citation>
    <scope>NUCLEOTIDE SEQUENCE [LARGE SCALE GENOMIC DNA]</scope>
    <source>
        <strain evidence="3">A3/5</strain>
    </source>
</reference>
<accession>A0A2L2THR8</accession>
<organism evidence="2 3">
    <name type="scientific">Fusarium venenatum</name>
    <dbReference type="NCBI Taxonomy" id="56646"/>
    <lineage>
        <taxon>Eukaryota</taxon>
        <taxon>Fungi</taxon>
        <taxon>Dikarya</taxon>
        <taxon>Ascomycota</taxon>
        <taxon>Pezizomycotina</taxon>
        <taxon>Sordariomycetes</taxon>
        <taxon>Hypocreomycetidae</taxon>
        <taxon>Hypocreales</taxon>
        <taxon>Nectriaceae</taxon>
        <taxon>Fusarium</taxon>
    </lineage>
</organism>
<sequence length="541" mass="63176">MSTTLRKETNISNDVHLPPEVWYRVCSFLPKSDLVSLRLVCSMLGSIALAECYKTIYMEIHRESSPRRLCEIAKSCKLRHQVRELVLYDNADYYWGFRSDYSRQSFLNTLPFVRFFSRLTSLRVRFRTYPPDFHNRDNDLAIQHRHAMLDTIFFWIAGMGNTDTREMIDFDAGSHGDKIQEDPDGRMSISDFADFSQPAIPLQQLIVTNLPSHHGVRFKISEAFLKIISMASLRDLRLHAEARRDSIHPLDAPEVSSPYSPGTYKFFDSLHVSWLAPEIANNLRILTLHCQDFWGWCPRMDLRRFEFPQLKALSLGRYVFSHQWQTDWFASIGKRNGSEGLEELYLHDCPILYEATQIGPFDTFDPGYPLTESVLGDMQDHETHKYPIRWHNILSQWMRLLNKLKVFHMAQRTYQKSPQDMFTKHKYVEEISLRHRIWYDLLEELGSPYPSGPVTHSSLEHASSLKRQLTGIKFDQHRDVRMKYIKYDIQREPDNAHWPWDHPEDSYEGLAPEEGTVMRDNAAYGMLMDAVNSRAVLGGSV</sequence>
<evidence type="ECO:0000313" key="3">
    <source>
        <dbReference type="Proteomes" id="UP000245910"/>
    </source>
</evidence>